<feature type="transmembrane region" description="Helical" evidence="2">
    <location>
        <begin position="227"/>
        <end position="254"/>
    </location>
</feature>
<dbReference type="STRING" id="1841481.ENSSLDP00000003602"/>
<proteinExistence type="predicted"/>
<feature type="compositionally biased region" description="Low complexity" evidence="1">
    <location>
        <begin position="301"/>
        <end position="316"/>
    </location>
</feature>
<keyword evidence="2" id="KW-1133">Transmembrane helix</keyword>
<keyword evidence="2" id="KW-0812">Transmembrane</keyword>
<dbReference type="GO" id="GO:0005886">
    <property type="term" value="C:plasma membrane"/>
    <property type="evidence" value="ECO:0007669"/>
    <property type="project" value="TreeGrafter"/>
</dbReference>
<dbReference type="PANTHER" id="PTHR20859">
    <property type="entry name" value="INTERFERON/INTERLEUKIN RECEPTOR"/>
    <property type="match status" value="1"/>
</dbReference>
<dbReference type="Pfam" id="PF01108">
    <property type="entry name" value="Tissue_fac"/>
    <property type="match status" value="1"/>
</dbReference>
<feature type="compositionally biased region" description="Low complexity" evidence="1">
    <location>
        <begin position="332"/>
        <end position="347"/>
    </location>
</feature>
<dbReference type="Gene3D" id="2.60.40.10">
    <property type="entry name" value="Immunoglobulins"/>
    <property type="match status" value="1"/>
</dbReference>
<dbReference type="KEGG" id="slal:111663409"/>
<evidence type="ECO:0000256" key="3">
    <source>
        <dbReference type="SAM" id="SignalP"/>
    </source>
</evidence>
<dbReference type="SUPFAM" id="SSF49265">
    <property type="entry name" value="Fibronectin type III"/>
    <property type="match status" value="2"/>
</dbReference>
<keyword evidence="3" id="KW-0732">Signal</keyword>
<dbReference type="InterPro" id="IPR015373">
    <property type="entry name" value="Interferon/interleukin_rcp_dom"/>
</dbReference>
<dbReference type="InterPro" id="IPR050650">
    <property type="entry name" value="Type-II_Cytokine-TF_Rcpt"/>
</dbReference>
<dbReference type="AlphaFoldDB" id="A0A3B4WM15"/>
<reference evidence="6" key="2">
    <citation type="submission" date="2025-09" db="UniProtKB">
        <authorList>
            <consortium name="Ensembl"/>
        </authorList>
    </citation>
    <scope>IDENTIFICATION</scope>
</reference>
<feature type="region of interest" description="Disordered" evidence="1">
    <location>
        <begin position="296"/>
        <end position="365"/>
    </location>
</feature>
<dbReference type="InterPro" id="IPR003961">
    <property type="entry name" value="FN3_dom"/>
</dbReference>
<name>A0A3B4WM15_SERLL</name>
<evidence type="ECO:0000313" key="7">
    <source>
        <dbReference type="Proteomes" id="UP000261360"/>
    </source>
</evidence>
<dbReference type="OrthoDB" id="10031784at2759"/>
<evidence type="ECO:0000313" key="6">
    <source>
        <dbReference type="Ensembl" id="ENSSLDP00000003602.1"/>
    </source>
</evidence>
<accession>A0A3B4WM15</accession>
<dbReference type="InterPro" id="IPR036116">
    <property type="entry name" value="FN3_sf"/>
</dbReference>
<evidence type="ECO:0000259" key="4">
    <source>
        <dbReference type="Pfam" id="PF01108"/>
    </source>
</evidence>
<dbReference type="Ensembl" id="ENSSLDT00000003727.1">
    <property type="protein sequence ID" value="ENSSLDP00000003602.1"/>
    <property type="gene ID" value="ENSSLDG00000002872.1"/>
</dbReference>
<dbReference type="InterPro" id="IPR013783">
    <property type="entry name" value="Ig-like_fold"/>
</dbReference>
<dbReference type="GO" id="GO:0004896">
    <property type="term" value="F:cytokine receptor activity"/>
    <property type="evidence" value="ECO:0007669"/>
    <property type="project" value="TreeGrafter"/>
</dbReference>
<feature type="domain" description="Fibronectin type-III" evidence="4">
    <location>
        <begin position="5"/>
        <end position="109"/>
    </location>
</feature>
<dbReference type="PANTHER" id="PTHR20859:SF93">
    <property type="entry name" value="CYTOKINE RECEPTOR FAMILY MEMBER B12-RELATED"/>
    <property type="match status" value="1"/>
</dbReference>
<keyword evidence="2" id="KW-0472">Membrane</keyword>
<evidence type="ECO:0000256" key="1">
    <source>
        <dbReference type="SAM" id="MobiDB-lite"/>
    </source>
</evidence>
<dbReference type="GeneID" id="111663409"/>
<feature type="signal peptide" evidence="3">
    <location>
        <begin position="1"/>
        <end position="19"/>
    </location>
</feature>
<protein>
    <submittedName>
        <fullName evidence="6">Uncharacterized LOC111663409</fullName>
    </submittedName>
</protein>
<feature type="chain" id="PRO_5017316832" evidence="3">
    <location>
        <begin position="20"/>
        <end position="498"/>
    </location>
</feature>
<feature type="region of interest" description="Disordered" evidence="1">
    <location>
        <begin position="425"/>
        <end position="458"/>
    </location>
</feature>
<feature type="compositionally biased region" description="Basic and acidic residues" evidence="1">
    <location>
        <begin position="432"/>
        <end position="448"/>
    </location>
</feature>
<evidence type="ECO:0000259" key="5">
    <source>
        <dbReference type="Pfam" id="PF09294"/>
    </source>
</evidence>
<dbReference type="Proteomes" id="UP000261360">
    <property type="component" value="Unplaced"/>
</dbReference>
<feature type="compositionally biased region" description="Acidic residues" evidence="1">
    <location>
        <begin position="473"/>
        <end position="483"/>
    </location>
</feature>
<feature type="domain" description="Interferon/interleukin receptor" evidence="5">
    <location>
        <begin position="122"/>
        <end position="218"/>
    </location>
</feature>
<dbReference type="Pfam" id="PF09294">
    <property type="entry name" value="Interfer-bind"/>
    <property type="match status" value="1"/>
</dbReference>
<organism evidence="6 7">
    <name type="scientific">Seriola lalandi dorsalis</name>
    <dbReference type="NCBI Taxonomy" id="1841481"/>
    <lineage>
        <taxon>Eukaryota</taxon>
        <taxon>Metazoa</taxon>
        <taxon>Chordata</taxon>
        <taxon>Craniata</taxon>
        <taxon>Vertebrata</taxon>
        <taxon>Euteleostomi</taxon>
        <taxon>Actinopterygii</taxon>
        <taxon>Neopterygii</taxon>
        <taxon>Teleostei</taxon>
        <taxon>Neoteleostei</taxon>
        <taxon>Acanthomorphata</taxon>
        <taxon>Carangaria</taxon>
        <taxon>Carangiformes</taxon>
        <taxon>Carangidae</taxon>
        <taxon>Seriola</taxon>
    </lineage>
</organism>
<dbReference type="RefSeq" id="XP_023273343.1">
    <property type="nucleotide sequence ID" value="XM_023417575.1"/>
</dbReference>
<feature type="region of interest" description="Disordered" evidence="1">
    <location>
        <begin position="471"/>
        <end position="491"/>
    </location>
</feature>
<dbReference type="GeneTree" id="ENSGT00510000048978"/>
<sequence length="498" mass="54783">MDVMTSLFWMLIWLPQVLSAMSKVPQPVNLNLTSIHLIHMLKWQPGPETPPGVYYNVTVNTDKGKYWVPVPGCERVQHPLVCNVSDVFPELRQVYLVQVTAWLEGQASQPLTHPGFIPIKDTHMDLPLLTVIPCGRNLCVDLQPPLEHLREAYETLDYKLKIQSNSADRAQFFKETKSLRGQILEDLAPGRQYCVSVCFSDSLESKNSNYSQPVCAFTSRLHPADPWISALLCLLVIFGVVVFGVLISTGFICLKRRPLPQVLTSIHHVDVVLVVTPSRTSLSSLLNVKATLPSAGERRSSCSSSEESDGQSGTESNGDSRRGYKLRGGTNLLSSSSSSSSSLSAPLSPEPEPQPGCSSNQTSDLFSPLQTEVPVLTETHPSVEVDHTLSTHTDTHSVTVVTIHTGKEGEDNQDVNLLTLTFGSHEEEEEEHLGVAEPESHSASEEVKITPVQPSQTWDDQEVTIETVSCSADDNDDDEEEESGYMGRPCTNVLKNLL</sequence>
<reference evidence="6" key="1">
    <citation type="submission" date="2025-08" db="UniProtKB">
        <authorList>
            <consortium name="Ensembl"/>
        </authorList>
    </citation>
    <scope>IDENTIFICATION</scope>
</reference>
<feature type="compositionally biased region" description="Polar residues" evidence="1">
    <location>
        <begin position="356"/>
        <end position="365"/>
    </location>
</feature>
<keyword evidence="7" id="KW-1185">Reference proteome</keyword>
<evidence type="ECO:0000256" key="2">
    <source>
        <dbReference type="SAM" id="Phobius"/>
    </source>
</evidence>